<proteinExistence type="predicted"/>
<reference evidence="2" key="1">
    <citation type="submission" date="2014-09" db="EMBL/GenBank/DDBJ databases">
        <authorList>
            <person name="Magalhaes I.L.F."/>
            <person name="Oliveira U."/>
            <person name="Santos F.R."/>
            <person name="Vidigal T.H.D.A."/>
            <person name="Brescovit A.D."/>
            <person name="Santos A.J."/>
        </authorList>
    </citation>
    <scope>NUCLEOTIDE SEQUENCE</scope>
    <source>
        <tissue evidence="2">Shoot tissue taken approximately 20 cm above the soil surface</tissue>
    </source>
</reference>
<evidence type="ECO:0000313" key="2">
    <source>
        <dbReference type="EMBL" id="JAD24202.1"/>
    </source>
</evidence>
<protein>
    <submittedName>
        <fullName evidence="2">Uncharacterized protein</fullName>
    </submittedName>
</protein>
<feature type="compositionally biased region" description="Low complexity" evidence="1">
    <location>
        <begin position="24"/>
        <end position="34"/>
    </location>
</feature>
<dbReference type="AlphaFoldDB" id="A0A0A8YNF4"/>
<organism evidence="2">
    <name type="scientific">Arundo donax</name>
    <name type="common">Giant reed</name>
    <name type="synonym">Donax arundinaceus</name>
    <dbReference type="NCBI Taxonomy" id="35708"/>
    <lineage>
        <taxon>Eukaryota</taxon>
        <taxon>Viridiplantae</taxon>
        <taxon>Streptophyta</taxon>
        <taxon>Embryophyta</taxon>
        <taxon>Tracheophyta</taxon>
        <taxon>Spermatophyta</taxon>
        <taxon>Magnoliopsida</taxon>
        <taxon>Liliopsida</taxon>
        <taxon>Poales</taxon>
        <taxon>Poaceae</taxon>
        <taxon>PACMAD clade</taxon>
        <taxon>Arundinoideae</taxon>
        <taxon>Arundineae</taxon>
        <taxon>Arundo</taxon>
    </lineage>
</organism>
<sequence>MVPTPPPPSVPCCHPSCPLHTILPPRSLPPLQSRGGPRSMSLAGSAADSGGKLPSPAVAATQDGRRLPSPLWGATGRPPPLSGGGGGAITSLAAQGG</sequence>
<reference evidence="2" key="2">
    <citation type="journal article" date="2015" name="Data Brief">
        <title>Shoot transcriptome of the giant reed, Arundo donax.</title>
        <authorList>
            <person name="Barrero R.A."/>
            <person name="Guerrero F.D."/>
            <person name="Moolhuijzen P."/>
            <person name="Goolsby J.A."/>
            <person name="Tidwell J."/>
            <person name="Bellgard S.E."/>
            <person name="Bellgard M.I."/>
        </authorList>
    </citation>
    <scope>NUCLEOTIDE SEQUENCE</scope>
    <source>
        <tissue evidence="2">Shoot tissue taken approximately 20 cm above the soil surface</tissue>
    </source>
</reference>
<name>A0A0A8YNF4_ARUDO</name>
<evidence type="ECO:0000256" key="1">
    <source>
        <dbReference type="SAM" id="MobiDB-lite"/>
    </source>
</evidence>
<accession>A0A0A8YNF4</accession>
<feature type="region of interest" description="Disordered" evidence="1">
    <location>
        <begin position="24"/>
        <end position="97"/>
    </location>
</feature>
<dbReference type="EMBL" id="GBRH01273693">
    <property type="protein sequence ID" value="JAD24202.1"/>
    <property type="molecule type" value="Transcribed_RNA"/>
</dbReference>